<reference evidence="1 2" key="1">
    <citation type="submission" date="2016-12" db="EMBL/GenBank/DDBJ databases">
        <title>Domibacillus antri genome sequencing.</title>
        <authorList>
            <person name="Verma A."/>
            <person name="Krishnamurthi S."/>
        </authorList>
    </citation>
    <scope>NUCLEOTIDE SEQUENCE [LARGE SCALE GENOMIC DNA]</scope>
    <source>
        <strain evidence="1 2">XD80</strain>
    </source>
</reference>
<keyword evidence="2" id="KW-1185">Reference proteome</keyword>
<gene>
    <name evidence="1" type="ORF">BTO30_02980</name>
</gene>
<evidence type="ECO:0000313" key="1">
    <source>
        <dbReference type="EMBL" id="OLN23717.1"/>
    </source>
</evidence>
<dbReference type="RefSeq" id="WP_075397238.1">
    <property type="nucleotide sequence ID" value="NZ_MSDU01000005.1"/>
</dbReference>
<organism evidence="1 2">
    <name type="scientific">Domibacillus antri</name>
    <dbReference type="NCBI Taxonomy" id="1714264"/>
    <lineage>
        <taxon>Bacteria</taxon>
        <taxon>Bacillati</taxon>
        <taxon>Bacillota</taxon>
        <taxon>Bacilli</taxon>
        <taxon>Bacillales</taxon>
        <taxon>Bacillaceae</taxon>
        <taxon>Domibacillus</taxon>
    </lineage>
</organism>
<accession>A0A1Q8Q8P7</accession>
<sequence>MGKTIVEIKELINKAHATRDEATGIYRAWRQKYDQEAGKIRSSRELTQEGQDKLIAALNKRKEIEVMKLAESQVSLYRKYLDDAYKAADKIAYAPLPKVDEEKAARWEKSFGELKTQVMLSDPKKALQMISDFVTNTDEQALVDRVRHEFSSLIAPVI</sequence>
<dbReference type="Proteomes" id="UP000185568">
    <property type="component" value="Unassembled WGS sequence"/>
</dbReference>
<dbReference type="AlphaFoldDB" id="A0A1Q8Q8P7"/>
<comment type="caution">
    <text evidence="1">The sequence shown here is derived from an EMBL/GenBank/DDBJ whole genome shotgun (WGS) entry which is preliminary data.</text>
</comment>
<dbReference type="STRING" id="1714264.BTO30_02980"/>
<dbReference type="EMBL" id="MSDU01000005">
    <property type="protein sequence ID" value="OLN23717.1"/>
    <property type="molecule type" value="Genomic_DNA"/>
</dbReference>
<name>A0A1Q8Q8P7_9BACI</name>
<proteinExistence type="predicted"/>
<protein>
    <submittedName>
        <fullName evidence="1">Uncharacterized protein</fullName>
    </submittedName>
</protein>
<evidence type="ECO:0000313" key="2">
    <source>
        <dbReference type="Proteomes" id="UP000185568"/>
    </source>
</evidence>